<sequence length="44" mass="4980">MNFTLPLEQMSMEEKMAAMESLWDGLCQSAHASEPPAWIREKPG</sequence>
<dbReference type="Proteomes" id="UP000271650">
    <property type="component" value="Chromosome"/>
</dbReference>
<evidence type="ECO:0000313" key="1">
    <source>
        <dbReference type="EMBL" id="XRI77656.1"/>
    </source>
</evidence>
<reference evidence="1 2" key="1">
    <citation type="journal article" date="2019" name="Int. J. Syst. Evol. Microbiol.">
        <title>Acidithiobacillus sulfuriphilus sp. nov.: an extremely acidophilic sulfur-oxidizing chemolithotroph isolated from a neutral pH environment.</title>
        <authorList>
            <person name="Falagan C."/>
            <person name="Moya-Beltran A."/>
            <person name="Castro M."/>
            <person name="Quatrini R."/>
            <person name="Johnson D.B."/>
        </authorList>
    </citation>
    <scope>NUCLEOTIDE SEQUENCE [LARGE SCALE GENOMIC DNA]</scope>
    <source>
        <strain evidence="1 2">CJ-2</strain>
    </source>
</reference>
<dbReference type="EMBL" id="CP127527">
    <property type="protein sequence ID" value="XRI77656.1"/>
    <property type="molecule type" value="Genomic_DNA"/>
</dbReference>
<accession>A0ACD5HPL7</accession>
<organism evidence="1 2">
    <name type="scientific">Acidithiobacillus sulfuriphilus</name>
    <dbReference type="NCBI Taxonomy" id="1867749"/>
    <lineage>
        <taxon>Bacteria</taxon>
        <taxon>Pseudomonadati</taxon>
        <taxon>Pseudomonadota</taxon>
        <taxon>Acidithiobacillia</taxon>
        <taxon>Acidithiobacillales</taxon>
        <taxon>Acidithiobacillaceae</taxon>
        <taxon>Acidithiobacillus</taxon>
    </lineage>
</organism>
<proteinExistence type="predicted"/>
<evidence type="ECO:0000313" key="2">
    <source>
        <dbReference type="Proteomes" id="UP000271650"/>
    </source>
</evidence>
<name>A0ACD5HPL7_9PROT</name>
<protein>
    <submittedName>
        <fullName evidence="1">Uncharacterized protein</fullName>
    </submittedName>
</protein>
<keyword evidence="2" id="KW-1185">Reference proteome</keyword>
<gene>
    <name evidence="1" type="ORF">EC580_002980</name>
</gene>